<evidence type="ECO:0000313" key="2">
    <source>
        <dbReference type="EMBL" id="KAJ0185182.1"/>
    </source>
</evidence>
<gene>
    <name evidence="2" type="ORF">LSAT_V11C900482960</name>
</gene>
<name>A0A9R1UDH1_LACSA</name>
<comment type="caution">
    <text evidence="2">The sequence shown here is derived from an EMBL/GenBank/DDBJ whole genome shotgun (WGS) entry which is preliminary data.</text>
</comment>
<organism evidence="2 3">
    <name type="scientific">Lactuca sativa</name>
    <name type="common">Garden lettuce</name>
    <dbReference type="NCBI Taxonomy" id="4236"/>
    <lineage>
        <taxon>Eukaryota</taxon>
        <taxon>Viridiplantae</taxon>
        <taxon>Streptophyta</taxon>
        <taxon>Embryophyta</taxon>
        <taxon>Tracheophyta</taxon>
        <taxon>Spermatophyta</taxon>
        <taxon>Magnoliopsida</taxon>
        <taxon>eudicotyledons</taxon>
        <taxon>Gunneridae</taxon>
        <taxon>Pentapetalae</taxon>
        <taxon>asterids</taxon>
        <taxon>campanulids</taxon>
        <taxon>Asterales</taxon>
        <taxon>Asteraceae</taxon>
        <taxon>Cichorioideae</taxon>
        <taxon>Cichorieae</taxon>
        <taxon>Lactucinae</taxon>
        <taxon>Lactuca</taxon>
    </lineage>
</organism>
<keyword evidence="3" id="KW-1185">Reference proteome</keyword>
<protein>
    <submittedName>
        <fullName evidence="2">Uncharacterized protein</fullName>
    </submittedName>
</protein>
<feature type="region of interest" description="Disordered" evidence="1">
    <location>
        <begin position="20"/>
        <end position="49"/>
    </location>
</feature>
<evidence type="ECO:0000313" key="3">
    <source>
        <dbReference type="Proteomes" id="UP000235145"/>
    </source>
</evidence>
<evidence type="ECO:0000256" key="1">
    <source>
        <dbReference type="SAM" id="MobiDB-lite"/>
    </source>
</evidence>
<sequence length="94" mass="10495">MHIVLRECIPVRCIILHQTDHNKATCPSKPTPAPSTAGPSQPTPTPIKRTPLKKALVKKDHVKRSSMKKVPLNDVGRVRKFSERITEIGLQKNV</sequence>
<proteinExistence type="predicted"/>
<dbReference type="AlphaFoldDB" id="A0A9R1UDH1"/>
<dbReference type="Proteomes" id="UP000235145">
    <property type="component" value="Unassembled WGS sequence"/>
</dbReference>
<dbReference type="EMBL" id="NBSK02000009">
    <property type="protein sequence ID" value="KAJ0185182.1"/>
    <property type="molecule type" value="Genomic_DNA"/>
</dbReference>
<accession>A0A9R1UDH1</accession>
<reference evidence="2 3" key="1">
    <citation type="journal article" date="2017" name="Nat. Commun.">
        <title>Genome assembly with in vitro proximity ligation data and whole-genome triplication in lettuce.</title>
        <authorList>
            <person name="Reyes-Chin-Wo S."/>
            <person name="Wang Z."/>
            <person name="Yang X."/>
            <person name="Kozik A."/>
            <person name="Arikit S."/>
            <person name="Song C."/>
            <person name="Xia L."/>
            <person name="Froenicke L."/>
            <person name="Lavelle D.O."/>
            <person name="Truco M.J."/>
            <person name="Xia R."/>
            <person name="Zhu S."/>
            <person name="Xu C."/>
            <person name="Xu H."/>
            <person name="Xu X."/>
            <person name="Cox K."/>
            <person name="Korf I."/>
            <person name="Meyers B.C."/>
            <person name="Michelmore R.W."/>
        </authorList>
    </citation>
    <scope>NUCLEOTIDE SEQUENCE [LARGE SCALE GENOMIC DNA]</scope>
    <source>
        <strain evidence="3">cv. Salinas</strain>
        <tissue evidence="2">Seedlings</tissue>
    </source>
</reference>